<feature type="domain" description="HD" evidence="2">
    <location>
        <begin position="285"/>
        <end position="427"/>
    </location>
</feature>
<dbReference type="Proteomes" id="UP000824081">
    <property type="component" value="Unassembled WGS sequence"/>
</dbReference>
<dbReference type="AlphaFoldDB" id="A0A9D1MG56"/>
<feature type="transmembrane region" description="Helical" evidence="1">
    <location>
        <begin position="231"/>
        <end position="256"/>
    </location>
</feature>
<dbReference type="PANTHER" id="PTHR36442:SF1">
    <property type="entry name" value="CYCLIC-DI-AMP PHOSPHODIESTERASE PGPH"/>
    <property type="match status" value="1"/>
</dbReference>
<organism evidence="3 4">
    <name type="scientific">Candidatus Scatosoma pullistercoris</name>
    <dbReference type="NCBI Taxonomy" id="2840934"/>
    <lineage>
        <taxon>Bacteria</taxon>
        <taxon>Bacillati</taxon>
        <taxon>Bacillota</taxon>
        <taxon>Clostridia</taxon>
        <taxon>Candidatus Scatosoma</taxon>
    </lineage>
</organism>
<name>A0A9D1MG56_9FIRM</name>
<dbReference type="InterPro" id="IPR006674">
    <property type="entry name" value="HD_domain"/>
</dbReference>
<feature type="transmembrane region" description="Helical" evidence="1">
    <location>
        <begin position="89"/>
        <end position="106"/>
    </location>
</feature>
<keyword evidence="1" id="KW-0812">Transmembrane</keyword>
<gene>
    <name evidence="3" type="ORF">IAC57_05025</name>
</gene>
<dbReference type="InterPro" id="IPR052722">
    <property type="entry name" value="PgpH_phosphodiesterase"/>
</dbReference>
<dbReference type="InterPro" id="IPR011621">
    <property type="entry name" value="Metal-dep_PHydrolase_7TM_intra"/>
</dbReference>
<evidence type="ECO:0000259" key="2">
    <source>
        <dbReference type="PROSITE" id="PS51831"/>
    </source>
</evidence>
<feature type="transmembrane region" description="Helical" evidence="1">
    <location>
        <begin position="190"/>
        <end position="211"/>
    </location>
</feature>
<dbReference type="SUPFAM" id="SSF109604">
    <property type="entry name" value="HD-domain/PDEase-like"/>
    <property type="match status" value="1"/>
</dbReference>
<protein>
    <submittedName>
        <fullName evidence="3">HDIG domain-containing protein</fullName>
    </submittedName>
</protein>
<dbReference type="Gene3D" id="1.10.3210.10">
    <property type="entry name" value="Hypothetical protein af1432"/>
    <property type="match status" value="1"/>
</dbReference>
<feature type="transmembrane region" description="Helical" evidence="1">
    <location>
        <begin position="134"/>
        <end position="151"/>
    </location>
</feature>
<feature type="transmembrane region" description="Helical" evidence="1">
    <location>
        <begin position="59"/>
        <end position="77"/>
    </location>
</feature>
<dbReference type="CDD" id="cd00077">
    <property type="entry name" value="HDc"/>
    <property type="match status" value="1"/>
</dbReference>
<evidence type="ECO:0000313" key="4">
    <source>
        <dbReference type="Proteomes" id="UP000824081"/>
    </source>
</evidence>
<reference evidence="3" key="1">
    <citation type="submission" date="2020-10" db="EMBL/GenBank/DDBJ databases">
        <authorList>
            <person name="Gilroy R."/>
        </authorList>
    </citation>
    <scope>NUCLEOTIDE SEQUENCE</scope>
    <source>
        <strain evidence="3">11687</strain>
    </source>
</reference>
<evidence type="ECO:0000256" key="1">
    <source>
        <dbReference type="SAM" id="Phobius"/>
    </source>
</evidence>
<reference evidence="3" key="2">
    <citation type="journal article" date="2021" name="PeerJ">
        <title>Extensive microbial diversity within the chicken gut microbiome revealed by metagenomics and culture.</title>
        <authorList>
            <person name="Gilroy R."/>
            <person name="Ravi A."/>
            <person name="Getino M."/>
            <person name="Pursley I."/>
            <person name="Horton D.L."/>
            <person name="Alikhan N.F."/>
            <person name="Baker D."/>
            <person name="Gharbi K."/>
            <person name="Hall N."/>
            <person name="Watson M."/>
            <person name="Adriaenssens E.M."/>
            <person name="Foster-Nyarko E."/>
            <person name="Jarju S."/>
            <person name="Secka A."/>
            <person name="Antonio M."/>
            <person name="Oren A."/>
            <person name="Chaudhuri R.R."/>
            <person name="La Ragione R."/>
            <person name="Hildebrand F."/>
            <person name="Pallen M.J."/>
        </authorList>
    </citation>
    <scope>NUCLEOTIDE SEQUENCE</scope>
    <source>
        <strain evidence="3">11687</strain>
    </source>
</reference>
<keyword evidence="1" id="KW-1133">Transmembrane helix</keyword>
<comment type="caution">
    <text evidence="3">The sequence shown here is derived from an EMBL/GenBank/DDBJ whole genome shotgun (WGS) entry which is preliminary data.</text>
</comment>
<evidence type="ECO:0000313" key="3">
    <source>
        <dbReference type="EMBL" id="HIU59448.1"/>
    </source>
</evidence>
<feature type="transmembrane region" description="Helical" evidence="1">
    <location>
        <begin position="157"/>
        <end position="178"/>
    </location>
</feature>
<keyword evidence="1" id="KW-0472">Membrane</keyword>
<dbReference type="InterPro" id="IPR003607">
    <property type="entry name" value="HD/PDEase_dom"/>
</dbReference>
<dbReference type="PANTHER" id="PTHR36442">
    <property type="entry name" value="CYCLIC-DI-AMP PHOSPHODIESTERASE PGPH"/>
    <property type="match status" value="1"/>
</dbReference>
<dbReference type="EMBL" id="DVMZ01000134">
    <property type="protein sequence ID" value="HIU59448.1"/>
    <property type="molecule type" value="Genomic_DNA"/>
</dbReference>
<dbReference type="PROSITE" id="PS51831">
    <property type="entry name" value="HD"/>
    <property type="match status" value="1"/>
</dbReference>
<dbReference type="InterPro" id="IPR006675">
    <property type="entry name" value="HDIG_dom"/>
</dbReference>
<accession>A0A9D1MG56</accession>
<dbReference type="SMART" id="SM00471">
    <property type="entry name" value="HDc"/>
    <property type="match status" value="1"/>
</dbReference>
<feature type="transmembrane region" description="Helical" evidence="1">
    <location>
        <begin position="112"/>
        <end position="129"/>
    </location>
</feature>
<sequence>MNVREGELVWTKKEAVKSVLLFTLNFAAIVLIVGLRLLFSADEGTIAQTFRENRANYLYIIFCILLLVWIVYFYFFFENRRILTDGRSIALVFTVLDFSMVVSFLFGSYVHIYARPAALCALLMLVLVGRREAIFMNIVCAILLFIVDAFSENSMTANSMYSSFIIAFTAGMIAIFFGNKAKTRFQIVGIGLIIVIPIDVIVFLLEVSGLAGGAPSLPTEATGLERVLTQMGYGLLGGIMSAVLFLAFLPVFESVFNCLTVFRLRELTSSDAKLLKKLKEEAPGTFNHSMVVAQLAEACAAALGEDVDFTRAAAFYHDVGKLHQPEYFTENQGEYNLHDELTPELSADIIRSHTQDGYELIRAHHLPQFLADVALQHHGTMPIRYFYAKALKMTDGELNIEDFSYPGPKPKTKIAAIIMIADASEAVVRALPKRTAEEVEKAIRGIIEERMDLEQFSDCDITMADLTTIRRTLVSTLTGVYHHRVKYPSIKYKHADGKTTGENE</sequence>
<dbReference type="NCBIfam" id="TIGR00277">
    <property type="entry name" value="HDIG"/>
    <property type="match status" value="1"/>
</dbReference>
<proteinExistence type="predicted"/>
<feature type="transmembrane region" description="Helical" evidence="1">
    <location>
        <begin position="20"/>
        <end position="39"/>
    </location>
</feature>
<dbReference type="Pfam" id="PF07698">
    <property type="entry name" value="7TM-7TMR_HD"/>
    <property type="match status" value="1"/>
</dbReference>
<dbReference type="Pfam" id="PF01966">
    <property type="entry name" value="HD"/>
    <property type="match status" value="1"/>
</dbReference>